<evidence type="ECO:0000313" key="2">
    <source>
        <dbReference type="Proteomes" id="UP000727407"/>
    </source>
</evidence>
<keyword evidence="2" id="KW-1185">Reference proteome</keyword>
<gene>
    <name evidence="1" type="ORF">DAT39_017462</name>
</gene>
<accession>A0A8J4WW41</accession>
<keyword evidence="1" id="KW-0675">Receptor</keyword>
<protein>
    <submittedName>
        <fullName evidence="1">Hyaluronan mediated motility receptor-like isoform X2</fullName>
    </submittedName>
</protein>
<proteinExistence type="predicted"/>
<feature type="non-terminal residue" evidence="1">
    <location>
        <position position="77"/>
    </location>
</feature>
<feature type="non-terminal residue" evidence="1">
    <location>
        <position position="1"/>
    </location>
</feature>
<dbReference type="Proteomes" id="UP000727407">
    <property type="component" value="Unassembled WGS sequence"/>
</dbReference>
<dbReference type="EMBL" id="QNUK01000472">
    <property type="protein sequence ID" value="KAF5892831.1"/>
    <property type="molecule type" value="Genomic_DNA"/>
</dbReference>
<evidence type="ECO:0000313" key="1">
    <source>
        <dbReference type="EMBL" id="KAF5892831.1"/>
    </source>
</evidence>
<dbReference type="AlphaFoldDB" id="A0A8J4WW41"/>
<sequence>DCLNDEKEALVLQVNRLQEELLDLRKNPKTQKIGGEDTKPKMPCSRWDVDAMLDLQIEADKWKVRYQELFSKFTSHQ</sequence>
<organism evidence="1 2">
    <name type="scientific">Clarias magur</name>
    <name type="common">Asian catfish</name>
    <name type="synonym">Macropteronotus magur</name>
    <dbReference type="NCBI Taxonomy" id="1594786"/>
    <lineage>
        <taxon>Eukaryota</taxon>
        <taxon>Metazoa</taxon>
        <taxon>Chordata</taxon>
        <taxon>Craniata</taxon>
        <taxon>Vertebrata</taxon>
        <taxon>Euteleostomi</taxon>
        <taxon>Actinopterygii</taxon>
        <taxon>Neopterygii</taxon>
        <taxon>Teleostei</taxon>
        <taxon>Ostariophysi</taxon>
        <taxon>Siluriformes</taxon>
        <taxon>Clariidae</taxon>
        <taxon>Clarias</taxon>
    </lineage>
</organism>
<reference evidence="1" key="1">
    <citation type="submission" date="2020-07" db="EMBL/GenBank/DDBJ databases">
        <title>Clarias magur genome sequencing, assembly and annotation.</title>
        <authorList>
            <person name="Kushwaha B."/>
            <person name="Kumar R."/>
            <person name="Das P."/>
            <person name="Joshi C.G."/>
            <person name="Kumar D."/>
            <person name="Nagpure N.S."/>
            <person name="Pandey M."/>
            <person name="Agarwal S."/>
            <person name="Srivastava S."/>
            <person name="Singh M."/>
            <person name="Sahoo L."/>
            <person name="Jayasankar P."/>
            <person name="Meher P.K."/>
            <person name="Koringa P.G."/>
            <person name="Iquebal M.A."/>
            <person name="Das S.P."/>
            <person name="Bit A."/>
            <person name="Patnaik S."/>
            <person name="Patel N."/>
            <person name="Shah T.M."/>
            <person name="Hinsu A."/>
            <person name="Jena J.K."/>
        </authorList>
    </citation>
    <scope>NUCLEOTIDE SEQUENCE</scope>
    <source>
        <strain evidence="1">CIFAMagur01</strain>
        <tissue evidence="1">Testis</tissue>
    </source>
</reference>
<name>A0A8J4WW41_CLAMG</name>
<comment type="caution">
    <text evidence="1">The sequence shown here is derived from an EMBL/GenBank/DDBJ whole genome shotgun (WGS) entry which is preliminary data.</text>
</comment>